<dbReference type="Gene3D" id="1.25.40.340">
    <property type="match status" value="1"/>
</dbReference>
<dbReference type="PANTHER" id="PTHR28629">
    <property type="entry name" value="TRIOKINASE/FMN CYCLASE"/>
    <property type="match status" value="1"/>
</dbReference>
<dbReference type="FunFam" id="1.25.40.340:FF:000002">
    <property type="entry name" value="Dihydroxyacetone kinase, L subunit"/>
    <property type="match status" value="1"/>
</dbReference>
<dbReference type="GO" id="GO:0005524">
    <property type="term" value="F:ATP binding"/>
    <property type="evidence" value="ECO:0007669"/>
    <property type="project" value="UniProtKB-KW"/>
</dbReference>
<dbReference type="InterPro" id="IPR012737">
    <property type="entry name" value="DhaK_L_YcgS"/>
</dbReference>
<dbReference type="Gene3D" id="3.30.1180.20">
    <property type="entry name" value="Dihydroxyacetone kinase, domain 2"/>
    <property type="match status" value="1"/>
</dbReference>
<dbReference type="PANTHER" id="PTHR28629:SF4">
    <property type="entry name" value="TRIOKINASE_FMN CYCLASE"/>
    <property type="match status" value="1"/>
</dbReference>
<name>A0A3Q9J2X7_9MICO</name>
<feature type="domain" description="DhaK" evidence="7">
    <location>
        <begin position="7"/>
        <end position="326"/>
    </location>
</feature>
<dbReference type="EC" id="2.7.1.209" evidence="8"/>
<dbReference type="SUPFAM" id="SSF101473">
    <property type="entry name" value="DhaL-like"/>
    <property type="match status" value="1"/>
</dbReference>
<dbReference type="GO" id="GO:0004371">
    <property type="term" value="F:glycerone kinase activity"/>
    <property type="evidence" value="ECO:0007669"/>
    <property type="project" value="InterPro"/>
</dbReference>
<evidence type="ECO:0000256" key="1">
    <source>
        <dbReference type="ARBA" id="ARBA00022679"/>
    </source>
</evidence>
<dbReference type="PROSITE" id="PS51481">
    <property type="entry name" value="DHAK"/>
    <property type="match status" value="1"/>
</dbReference>
<keyword evidence="1 8" id="KW-0808">Transferase</keyword>
<dbReference type="SUPFAM" id="SSF82549">
    <property type="entry name" value="DAK1/DegV-like"/>
    <property type="match status" value="1"/>
</dbReference>
<proteinExistence type="predicted"/>
<dbReference type="EMBL" id="CP031423">
    <property type="protein sequence ID" value="AZS38120.1"/>
    <property type="molecule type" value="Genomic_DNA"/>
</dbReference>
<feature type="compositionally biased region" description="Low complexity" evidence="5">
    <location>
        <begin position="347"/>
        <end position="360"/>
    </location>
</feature>
<evidence type="ECO:0000256" key="5">
    <source>
        <dbReference type="SAM" id="MobiDB-lite"/>
    </source>
</evidence>
<dbReference type="Pfam" id="PF02734">
    <property type="entry name" value="Dak2"/>
    <property type="match status" value="1"/>
</dbReference>
<reference evidence="8 9" key="1">
    <citation type="submission" date="2018-08" db="EMBL/GenBank/DDBJ databases">
        <title>Microbacterium lemovicicum sp. nov., a bacterium isolated from a natural uranium-rich soil.</title>
        <authorList>
            <person name="ORTET P."/>
        </authorList>
    </citation>
    <scope>NUCLEOTIDE SEQUENCE [LARGE SCALE GENOMIC DNA]</scope>
    <source>
        <strain evidence="8 9">Viu22</strain>
    </source>
</reference>
<dbReference type="AlphaFoldDB" id="A0A3Q9J2X7"/>
<dbReference type="GO" id="GO:0019563">
    <property type="term" value="P:glycerol catabolic process"/>
    <property type="evidence" value="ECO:0007669"/>
    <property type="project" value="TreeGrafter"/>
</dbReference>
<evidence type="ECO:0000259" key="7">
    <source>
        <dbReference type="PROSITE" id="PS51481"/>
    </source>
</evidence>
<accession>A0A3Q9J2X7</accession>
<keyword evidence="3 8" id="KW-0418">Kinase</keyword>
<dbReference type="InterPro" id="IPR004006">
    <property type="entry name" value="DhaK_dom"/>
</dbReference>
<keyword evidence="2" id="KW-0547">Nucleotide-binding</keyword>
<keyword evidence="9" id="KW-1185">Reference proteome</keyword>
<dbReference type="GO" id="GO:0005829">
    <property type="term" value="C:cytosol"/>
    <property type="evidence" value="ECO:0007669"/>
    <property type="project" value="TreeGrafter"/>
</dbReference>
<feature type="domain" description="DhaL" evidence="6">
    <location>
        <begin position="369"/>
        <end position="570"/>
    </location>
</feature>
<dbReference type="InterPro" id="IPR050861">
    <property type="entry name" value="Dihydroxyacetone_Kinase"/>
</dbReference>
<evidence type="ECO:0000256" key="2">
    <source>
        <dbReference type="ARBA" id="ARBA00022741"/>
    </source>
</evidence>
<dbReference type="InterPro" id="IPR004007">
    <property type="entry name" value="DhaL_dom"/>
</dbReference>
<evidence type="ECO:0000256" key="4">
    <source>
        <dbReference type="ARBA" id="ARBA00022840"/>
    </source>
</evidence>
<dbReference type="Gene3D" id="3.40.50.10440">
    <property type="entry name" value="Dihydroxyacetone kinase, domain 1"/>
    <property type="match status" value="1"/>
</dbReference>
<dbReference type="NCBIfam" id="NF011049">
    <property type="entry name" value="PRK14479.1"/>
    <property type="match status" value="1"/>
</dbReference>
<evidence type="ECO:0000256" key="3">
    <source>
        <dbReference type="ARBA" id="ARBA00022777"/>
    </source>
</evidence>
<dbReference type="KEGG" id="mlv:CVS47_02771"/>
<organism evidence="8 9">
    <name type="scientific">Microbacterium lemovicicum</name>
    <dbReference type="NCBI Taxonomy" id="1072463"/>
    <lineage>
        <taxon>Bacteria</taxon>
        <taxon>Bacillati</taxon>
        <taxon>Actinomycetota</taxon>
        <taxon>Actinomycetes</taxon>
        <taxon>Micrococcales</taxon>
        <taxon>Microbacteriaceae</taxon>
        <taxon>Microbacterium</taxon>
    </lineage>
</organism>
<dbReference type="FunFam" id="3.40.50.10440:FF:000001">
    <property type="entry name" value="Dihydroxyacetone kinase, DhaK subunit"/>
    <property type="match status" value="1"/>
</dbReference>
<evidence type="ECO:0000259" key="6">
    <source>
        <dbReference type="PROSITE" id="PS51480"/>
    </source>
</evidence>
<dbReference type="PROSITE" id="PS51480">
    <property type="entry name" value="DHAL"/>
    <property type="match status" value="1"/>
</dbReference>
<sequence length="576" mass="57973">MTRILSEPETFARDALAGFVTAHADVVRAVDGGVVRRHRSAPGRVAVLIGGGSGHFPAFAGYVGEGMAAGAVCGNIFSSPSTGQAMRVAHAADAGGGILFAYGNYAGDVMHFGEAERRLRDEGVDARTVLLTDDVASAPRDARDQRRGIAGIVFAFHIAGAAADRGDDLDSVERLVRLTNERTVTFGVAFSGCTLPGADASLFEVPAGMMSLGLGIHGEPGIEDVPLQTAPDLAATLLQPLLAERPADANRVALIVNGLGSVKYEELFVLFGEVSGLLDAQGITVVQPLCGELVTSLDMGGASVSLLWLDDELEELWAAAAAAPAFHRGAVAPRTGDAEQIDDEPAVEGSSGIPSSSESVPAGSVAAAETAIHLLRVAHDVVGAHEAELGALDAIAGDGDHGVGMVRGLDAAVTAAERSGAAAGLSAALTAAGEGWAERAGGASGALWGAALAQLGTSLGDHDQYPPALVADAVDAAVERIRALGGAEAGDKTMLDAMAPFAASLRQGIAAGEPVAGALRAAAATATGAAEATAALVPRRGRARPLAERSVGHADPGATSFAMIVDAVAARVEKGS</sequence>
<gene>
    <name evidence="8" type="primary">lerK_1</name>
    <name evidence="8" type="ORF">CVS47_02771</name>
</gene>
<dbReference type="Proteomes" id="UP000276888">
    <property type="component" value="Chromosome"/>
</dbReference>
<dbReference type="Pfam" id="PF02733">
    <property type="entry name" value="Dak1"/>
    <property type="match status" value="1"/>
</dbReference>
<keyword evidence="4" id="KW-0067">ATP-binding</keyword>
<protein>
    <submittedName>
        <fullName evidence="8">L-erythrulose kinase</fullName>
        <ecNumber evidence="8">2.7.1.209</ecNumber>
    </submittedName>
</protein>
<evidence type="ECO:0000313" key="8">
    <source>
        <dbReference type="EMBL" id="AZS38120.1"/>
    </source>
</evidence>
<evidence type="ECO:0000313" key="9">
    <source>
        <dbReference type="Proteomes" id="UP000276888"/>
    </source>
</evidence>
<feature type="region of interest" description="Disordered" evidence="5">
    <location>
        <begin position="333"/>
        <end position="360"/>
    </location>
</feature>
<dbReference type="SMART" id="SM01120">
    <property type="entry name" value="Dak2"/>
    <property type="match status" value="1"/>
</dbReference>
<dbReference type="RefSeq" id="WP_127096592.1">
    <property type="nucleotide sequence ID" value="NZ_CP031423.1"/>
</dbReference>
<dbReference type="NCBIfam" id="TIGR02365">
    <property type="entry name" value="dha_L_ycgS"/>
    <property type="match status" value="1"/>
</dbReference>
<dbReference type="InterPro" id="IPR036117">
    <property type="entry name" value="DhaL_dom_sf"/>
</dbReference>
<dbReference type="OrthoDB" id="9806345at2"/>